<evidence type="ECO:0000256" key="2">
    <source>
        <dbReference type="ARBA" id="ARBA00004236"/>
    </source>
</evidence>
<dbReference type="GO" id="GO:0097320">
    <property type="term" value="P:plasma membrane tubulation"/>
    <property type="evidence" value="ECO:0007669"/>
    <property type="project" value="TreeGrafter"/>
</dbReference>
<dbReference type="Gene3D" id="2.30.30.40">
    <property type="entry name" value="SH3 Domains"/>
    <property type="match status" value="1"/>
</dbReference>
<dbReference type="GO" id="GO:0030100">
    <property type="term" value="P:regulation of endocytosis"/>
    <property type="evidence" value="ECO:0007669"/>
    <property type="project" value="TreeGrafter"/>
</dbReference>
<keyword evidence="8 13" id="KW-0175">Coiled coil</keyword>
<evidence type="ECO:0000256" key="6">
    <source>
        <dbReference type="ARBA" id="ARBA00022490"/>
    </source>
</evidence>
<keyword evidence="19" id="KW-1185">Reference proteome</keyword>
<evidence type="ECO:0000256" key="11">
    <source>
        <dbReference type="ARBA" id="ARBA00064966"/>
    </source>
</evidence>
<comment type="subcellular location">
    <subcellularLocation>
        <location evidence="2">Cell membrane</location>
    </subcellularLocation>
    <subcellularLocation>
        <location evidence="3">Cytoplasm</location>
    </subcellularLocation>
    <subcellularLocation>
        <location evidence="1">Endomembrane system</location>
        <topology evidence="1">Peripheral membrane protein</topology>
    </subcellularLocation>
</comment>
<protein>
    <submittedName>
        <fullName evidence="18">Protein kinase C and casein kinase substrate in neurons protein 2</fullName>
    </submittedName>
</protein>
<evidence type="ECO:0000256" key="4">
    <source>
        <dbReference type="ARBA" id="ARBA00022443"/>
    </source>
</evidence>
<proteinExistence type="predicted"/>
<dbReference type="PANTHER" id="PTHR23065">
    <property type="entry name" value="PROLINE-SERINE-THREONINE PHOSPHATASE INTERACTING PROTEIN 1"/>
    <property type="match status" value="1"/>
</dbReference>
<keyword evidence="5" id="KW-1003">Cell membrane</keyword>
<dbReference type="CDD" id="cd11843">
    <property type="entry name" value="SH3_PACSIN"/>
    <property type="match status" value="1"/>
</dbReference>
<comment type="function">
    <text evidence="10">Plays a role in endocytosis and regulates internalization of plasma membrane proteins. Overexpression impairs internalization of SLC2A1/GLUT1 and TRPV4 and increases the levels of SLC2A1/GLUT1 and TRPV4 at the cell membrane. Inhibits the TRPV4 calcium channel activity.</text>
</comment>
<reference evidence="18 19" key="1">
    <citation type="submission" date="2019-07" db="EMBL/GenBank/DDBJ databases">
        <title>Draft genome assembly of a fouling barnacle, Amphibalanus amphitrite (Darwin, 1854): The first reference genome for Thecostraca.</title>
        <authorList>
            <person name="Kim W."/>
        </authorList>
    </citation>
    <scope>NUCLEOTIDE SEQUENCE [LARGE SCALE GENOMIC DNA]</scope>
    <source>
        <strain evidence="18">SNU_AA5</strain>
        <tissue evidence="18">Soma without cirri and trophi</tissue>
    </source>
</reference>
<evidence type="ECO:0000313" key="18">
    <source>
        <dbReference type="EMBL" id="KAF0294335.1"/>
    </source>
</evidence>
<dbReference type="InterPro" id="IPR036028">
    <property type="entry name" value="SH3-like_dom_sf"/>
</dbReference>
<dbReference type="SMART" id="SM00055">
    <property type="entry name" value="FCH"/>
    <property type="match status" value="1"/>
</dbReference>
<evidence type="ECO:0000259" key="16">
    <source>
        <dbReference type="PROSITE" id="PS50002"/>
    </source>
</evidence>
<dbReference type="PANTHER" id="PTHR23065:SF11">
    <property type="entry name" value="SYNDAPIN, ISOFORM C"/>
    <property type="match status" value="1"/>
</dbReference>
<feature type="region of interest" description="Disordered" evidence="15">
    <location>
        <begin position="338"/>
        <end position="393"/>
    </location>
</feature>
<keyword evidence="7" id="KW-0597">Phosphoprotein</keyword>
<dbReference type="GO" id="GO:0005543">
    <property type="term" value="F:phospholipid binding"/>
    <property type="evidence" value="ECO:0007669"/>
    <property type="project" value="TreeGrafter"/>
</dbReference>
<accession>A0A6A4VJW7</accession>
<dbReference type="EMBL" id="VIIS01001693">
    <property type="protein sequence ID" value="KAF0294335.1"/>
    <property type="molecule type" value="Genomic_DNA"/>
</dbReference>
<sequence length="466" mass="53082">MSVNSEENAFAPGSDSFWEPHNYKRTCKRIEDGHKLCDDMMKLIVERGEIEKSYAKSLKAWSKKWNELIEKGPEYGTAEAAWKSVLVEADQRCELHLKVRDNLMNDVHTKVKQWQKDNFHKTMIHFKEKKEFDDAFRKAQKPWAKLLVKVNKAKAEYHAACKAERTAQNQKQNASSDPSLSGDALKKLADRVQKAGEEVAKTKERYDNALKDISDQNSKYIEDMTYVFNKCQEREGERLTFFKETLFGVHKCLNIASDPMLAQIYREFEHTIANADKEKDLRWWSNNHGVNMPMNWPAFEDYSEEFRDIAGRSRRAGRPADADGTITLINQRLVTDDLPEYDADAKPGSRKRTPAAQPGGAVAGHSSGQQSNNVSPNRSSQHSNGHGYEDGGHEEWDEYTVELVDNGEPGVPVRALYDYDGVEADELSFKAGEAFEKLEDEDEQGWCKGRKDGKVGLYPANYVQPV</sequence>
<keyword evidence="6" id="KW-0963">Cytoplasm</keyword>
<dbReference type="GO" id="GO:0016301">
    <property type="term" value="F:kinase activity"/>
    <property type="evidence" value="ECO:0007669"/>
    <property type="project" value="UniProtKB-KW"/>
</dbReference>
<dbReference type="SUPFAM" id="SSF103657">
    <property type="entry name" value="BAR/IMD domain-like"/>
    <property type="match status" value="1"/>
</dbReference>
<dbReference type="GO" id="GO:0005768">
    <property type="term" value="C:endosome"/>
    <property type="evidence" value="ECO:0007669"/>
    <property type="project" value="TreeGrafter"/>
</dbReference>
<dbReference type="Gene3D" id="1.20.1270.60">
    <property type="entry name" value="Arfaptin homology (AH) domain/BAR domain"/>
    <property type="match status" value="1"/>
</dbReference>
<evidence type="ECO:0000256" key="1">
    <source>
        <dbReference type="ARBA" id="ARBA00004184"/>
    </source>
</evidence>
<dbReference type="InterPro" id="IPR027267">
    <property type="entry name" value="AH/BAR_dom_sf"/>
</dbReference>
<dbReference type="FunFam" id="2.30.30.40:FF:000014">
    <property type="entry name" value="Kinase C and casein kinase substrate in neurons protein"/>
    <property type="match status" value="1"/>
</dbReference>
<keyword evidence="4 12" id="KW-0728">SH3 domain</keyword>
<evidence type="ECO:0000256" key="3">
    <source>
        <dbReference type="ARBA" id="ARBA00004496"/>
    </source>
</evidence>
<dbReference type="InterPro" id="IPR001060">
    <property type="entry name" value="FCH_dom"/>
</dbReference>
<dbReference type="InterPro" id="IPR001452">
    <property type="entry name" value="SH3_domain"/>
</dbReference>
<feature type="compositionally biased region" description="Polar residues" evidence="15">
    <location>
        <begin position="166"/>
        <end position="179"/>
    </location>
</feature>
<dbReference type="CDD" id="cd07655">
    <property type="entry name" value="F-BAR_PACSIN"/>
    <property type="match status" value="1"/>
</dbReference>
<dbReference type="GO" id="GO:0007010">
    <property type="term" value="P:cytoskeleton organization"/>
    <property type="evidence" value="ECO:0007669"/>
    <property type="project" value="TreeGrafter"/>
</dbReference>
<dbReference type="GO" id="GO:0005886">
    <property type="term" value="C:plasma membrane"/>
    <property type="evidence" value="ECO:0007669"/>
    <property type="project" value="UniProtKB-SubCell"/>
</dbReference>
<dbReference type="Proteomes" id="UP000440578">
    <property type="component" value="Unassembled WGS sequence"/>
</dbReference>
<dbReference type="SMART" id="SM00326">
    <property type="entry name" value="SH3"/>
    <property type="match status" value="1"/>
</dbReference>
<keyword evidence="18" id="KW-0418">Kinase</keyword>
<comment type="subunit">
    <text evidence="11">Homodimer. May form heterooligomers with other PACSINs. Interacts (via SH3 domain) with DNM1, SYNJ1 and WASL. Interacts with TRPV4.</text>
</comment>
<feature type="domain" description="F-BAR" evidence="17">
    <location>
        <begin position="10"/>
        <end position="280"/>
    </location>
</feature>
<evidence type="ECO:0000313" key="19">
    <source>
        <dbReference type="Proteomes" id="UP000440578"/>
    </source>
</evidence>
<evidence type="ECO:0000259" key="17">
    <source>
        <dbReference type="PROSITE" id="PS51741"/>
    </source>
</evidence>
<dbReference type="PROSITE" id="PS50002">
    <property type="entry name" value="SH3"/>
    <property type="match status" value="1"/>
</dbReference>
<keyword evidence="18" id="KW-0808">Transferase</keyword>
<dbReference type="PROSITE" id="PS51741">
    <property type="entry name" value="F_BAR"/>
    <property type="match status" value="1"/>
</dbReference>
<dbReference type="Pfam" id="PF00611">
    <property type="entry name" value="FCH"/>
    <property type="match status" value="1"/>
</dbReference>
<feature type="coiled-coil region" evidence="14">
    <location>
        <begin position="185"/>
        <end position="219"/>
    </location>
</feature>
<name>A0A6A4VJW7_AMPAM</name>
<dbReference type="PRINTS" id="PR00452">
    <property type="entry name" value="SH3DOMAIN"/>
</dbReference>
<feature type="domain" description="SH3" evidence="16">
    <location>
        <begin position="408"/>
        <end position="466"/>
    </location>
</feature>
<evidence type="ECO:0000256" key="8">
    <source>
        <dbReference type="ARBA" id="ARBA00023054"/>
    </source>
</evidence>
<dbReference type="SUPFAM" id="SSF50044">
    <property type="entry name" value="SH3-domain"/>
    <property type="match status" value="1"/>
</dbReference>
<dbReference type="InterPro" id="IPR031160">
    <property type="entry name" value="F_BAR_dom"/>
</dbReference>
<keyword evidence="9" id="KW-0472">Membrane</keyword>
<evidence type="ECO:0000256" key="7">
    <source>
        <dbReference type="ARBA" id="ARBA00022553"/>
    </source>
</evidence>
<evidence type="ECO:0000256" key="14">
    <source>
        <dbReference type="SAM" id="Coils"/>
    </source>
</evidence>
<evidence type="ECO:0000256" key="15">
    <source>
        <dbReference type="SAM" id="MobiDB-lite"/>
    </source>
</evidence>
<evidence type="ECO:0000256" key="12">
    <source>
        <dbReference type="PROSITE-ProRule" id="PRU00192"/>
    </source>
</evidence>
<feature type="region of interest" description="Disordered" evidence="15">
    <location>
        <begin position="164"/>
        <end position="183"/>
    </location>
</feature>
<evidence type="ECO:0000256" key="5">
    <source>
        <dbReference type="ARBA" id="ARBA00022475"/>
    </source>
</evidence>
<evidence type="ECO:0000256" key="9">
    <source>
        <dbReference type="ARBA" id="ARBA00023136"/>
    </source>
</evidence>
<dbReference type="Pfam" id="PF00018">
    <property type="entry name" value="SH3_1"/>
    <property type="match status" value="1"/>
</dbReference>
<dbReference type="FunFam" id="1.20.1270.60:FF:000009">
    <property type="entry name" value="Protein kinase C and casein kinase substrate in neurons 2"/>
    <property type="match status" value="1"/>
</dbReference>
<comment type="caution">
    <text evidence="18">The sequence shown here is derived from an EMBL/GenBank/DDBJ whole genome shotgun (WGS) entry which is preliminary data.</text>
</comment>
<evidence type="ECO:0000256" key="13">
    <source>
        <dbReference type="PROSITE-ProRule" id="PRU01077"/>
    </source>
</evidence>
<dbReference type="AlphaFoldDB" id="A0A6A4VJW7"/>
<organism evidence="18 19">
    <name type="scientific">Amphibalanus amphitrite</name>
    <name type="common">Striped barnacle</name>
    <name type="synonym">Balanus amphitrite</name>
    <dbReference type="NCBI Taxonomy" id="1232801"/>
    <lineage>
        <taxon>Eukaryota</taxon>
        <taxon>Metazoa</taxon>
        <taxon>Ecdysozoa</taxon>
        <taxon>Arthropoda</taxon>
        <taxon>Crustacea</taxon>
        <taxon>Multicrustacea</taxon>
        <taxon>Cirripedia</taxon>
        <taxon>Thoracica</taxon>
        <taxon>Thoracicalcarea</taxon>
        <taxon>Balanomorpha</taxon>
        <taxon>Balanoidea</taxon>
        <taxon>Balanidae</taxon>
        <taxon>Amphibalaninae</taxon>
        <taxon>Amphibalanus</taxon>
    </lineage>
</organism>
<evidence type="ECO:0000256" key="10">
    <source>
        <dbReference type="ARBA" id="ARBA00055545"/>
    </source>
</evidence>
<gene>
    <name evidence="18" type="primary">pacsin2</name>
    <name evidence="18" type="ORF">FJT64_007973</name>
</gene>
<feature type="compositionally biased region" description="Polar residues" evidence="15">
    <location>
        <begin position="366"/>
        <end position="384"/>
    </location>
</feature>
<dbReference type="OrthoDB" id="10255128at2759"/>